<reference evidence="11" key="2">
    <citation type="submission" date="2025-08" db="UniProtKB">
        <authorList>
            <consortium name="Ensembl"/>
        </authorList>
    </citation>
    <scope>IDENTIFICATION</scope>
    <source>
        <strain evidence="11">broiler</strain>
    </source>
</reference>
<evidence type="ECO:0008006" key="13">
    <source>
        <dbReference type="Google" id="ProtNLM"/>
    </source>
</evidence>
<dbReference type="PROSITE" id="PS00079">
    <property type="entry name" value="MULTICOPPER_OXIDASE1"/>
    <property type="match status" value="1"/>
</dbReference>
<sequence>MPLGAAPARRRSAAGAASGSPSADSSCRMSASPLGSLLPTMLLGALRCLLLLSLLGEGSGEVRRYYIGAVETAWDYVHSELLSTLQAPVGVSGPREPQPTMPGALPRYSKAVFVEYLDASFTQPKPKPAWMGLLGPTIRAEVYDTVVITFKNLASRPYNLHAVGVSYWKASEGAGYEDETSQPEQEGDRVDPGETHTYIWEIQQDQGPTDGDSQCLTHSYSSNVNSVKDTNSGLIGALLVCRPGTLVRDGAQNMQQDLVMLFHIGVTCIQPGRGDDSWVLSFPLAGLTLCHRKQVHWHVIASGTGPEVHSIFFEGHTFLVRGHRLSSLEISPATYLTAQTMPGTAGSFRVFCQMPSHQQGNLGAQGKRNSGDWLGSDPVMWTHYIAAEEMDWDYAPVKPPSLDRNTSRLFLEAGPQRIGSKYKKVMFVEYEDATFKKRKVSSQPGQGILGPVLKGEVGDQFKVREIAFHAEIGKGALPPNSCCLLCVLCPGPPGANRSALICVLAEKDVKDIPIAPGQSFTYRWSITTEDGPTQADPRCLTRFYYSSINPVQDTASGLIGPLLICFKKSMDQRGNQIMSDDMRLVLFSVFDENRSWYLEENIRRFCTDAAHVDKQDPEFYASNVMHSESINGFVFDNLQLQLCLHEVVYWYVLSVGAQSDFLSVFFSGNTFKPEHGDNLNNETLSGLSMSESNITDYDDYSDTEQDFDIYGENEHDPRSFQGQIRQYFIAAMEVIWEYGNQRPQHFLKATKPFRQYRKVIFREYLDGSFTQPAMRGELDEHLGILGPYIRAEIEDTIMVKFKNLASRPFSFHSSLQGYEELHGGEAVQPGEVREYSWKVLSQMAPTMQEFDCKAWAYLSNVDLEKDLHSGLIGPLIICRRGVLNSAFKRQLAVQEFSLLFTIFDETKSWYFPENMRRNCRPPCRIQLDNPDFRRNHSFHAINGYVGDTLPGLVMAQQQRIRWHLLNMGSTEDIHSVHFHGQMFSIRTSQEYRMGVYNLYPGVFGTVEMQPSHAGIWRVECKVGEHLQAGMSALFLVYNQGE</sequence>
<dbReference type="InterPro" id="IPR033138">
    <property type="entry name" value="Cu_oxidase_CS"/>
</dbReference>
<evidence type="ECO:0000256" key="2">
    <source>
        <dbReference type="ARBA" id="ARBA00022723"/>
    </source>
</evidence>
<name>A0A8V0YLL3_CHICK</name>
<evidence type="ECO:0000256" key="8">
    <source>
        <dbReference type="SAM" id="MobiDB-lite"/>
    </source>
</evidence>
<reference evidence="11" key="1">
    <citation type="submission" date="2020-11" db="EMBL/GenBank/DDBJ databases">
        <title>Gallus gallus (Chicken) genome, bGalGal1, GRCg7b, maternal haplotype autosomes + Z &amp; W.</title>
        <authorList>
            <person name="Warren W."/>
            <person name="Formenti G."/>
            <person name="Fedrigo O."/>
            <person name="Haase B."/>
            <person name="Mountcastle J."/>
            <person name="Balacco J."/>
            <person name="Tracey A."/>
            <person name="Schneider V."/>
            <person name="Okimoto R."/>
            <person name="Cheng H."/>
            <person name="Hawken R."/>
            <person name="Howe K."/>
            <person name="Jarvis E.D."/>
        </authorList>
    </citation>
    <scope>NUCLEOTIDE SEQUENCE [LARGE SCALE GENOMIC DNA]</scope>
    <source>
        <strain evidence="11">Broiler</strain>
    </source>
</reference>
<evidence type="ECO:0000259" key="10">
    <source>
        <dbReference type="Pfam" id="PF07732"/>
    </source>
</evidence>
<evidence type="ECO:0000256" key="7">
    <source>
        <dbReference type="PIRSR" id="PIRSR000354-1"/>
    </source>
</evidence>
<dbReference type="InterPro" id="IPR011706">
    <property type="entry name" value="Cu-oxidase_C"/>
</dbReference>
<evidence type="ECO:0000256" key="5">
    <source>
        <dbReference type="ARBA" id="ARBA00023157"/>
    </source>
</evidence>
<evidence type="ECO:0000256" key="3">
    <source>
        <dbReference type="ARBA" id="ARBA00022729"/>
    </source>
</evidence>
<dbReference type="Proteomes" id="UP000000539">
    <property type="component" value="Chromosome 4"/>
</dbReference>
<dbReference type="GO" id="GO:0005507">
    <property type="term" value="F:copper ion binding"/>
    <property type="evidence" value="ECO:0007669"/>
    <property type="project" value="InterPro"/>
</dbReference>
<organism evidence="11 12">
    <name type="scientific">Gallus gallus</name>
    <name type="common">Chicken</name>
    <dbReference type="NCBI Taxonomy" id="9031"/>
    <lineage>
        <taxon>Eukaryota</taxon>
        <taxon>Metazoa</taxon>
        <taxon>Chordata</taxon>
        <taxon>Craniata</taxon>
        <taxon>Vertebrata</taxon>
        <taxon>Euteleostomi</taxon>
        <taxon>Archelosauria</taxon>
        <taxon>Archosauria</taxon>
        <taxon>Dinosauria</taxon>
        <taxon>Saurischia</taxon>
        <taxon>Theropoda</taxon>
        <taxon>Coelurosauria</taxon>
        <taxon>Aves</taxon>
        <taxon>Neognathae</taxon>
        <taxon>Galloanserae</taxon>
        <taxon>Galliformes</taxon>
        <taxon>Phasianidae</taxon>
        <taxon>Phasianinae</taxon>
        <taxon>Gallus</taxon>
    </lineage>
</organism>
<protein>
    <recommendedName>
        <fullName evidence="13">Coagulation factor VIII</fullName>
    </recommendedName>
</protein>
<dbReference type="InterPro" id="IPR024715">
    <property type="entry name" value="Factor_5/8-like"/>
</dbReference>
<feature type="domain" description="Plastocyanin-like" evidence="9">
    <location>
        <begin position="917"/>
        <end position="1039"/>
    </location>
</feature>
<keyword evidence="4" id="KW-0677">Repeat</keyword>
<feature type="region of interest" description="Disordered" evidence="8">
    <location>
        <begin position="1"/>
        <end position="26"/>
    </location>
</feature>
<evidence type="ECO:0000256" key="6">
    <source>
        <dbReference type="ARBA" id="ARBA00023180"/>
    </source>
</evidence>
<keyword evidence="3" id="KW-0732">Signal</keyword>
<dbReference type="GO" id="GO:0016491">
    <property type="term" value="F:oxidoreductase activity"/>
    <property type="evidence" value="ECO:0007669"/>
    <property type="project" value="InterPro"/>
</dbReference>
<dbReference type="SUPFAM" id="SSF49503">
    <property type="entry name" value="Cupredoxins"/>
    <property type="match status" value="6"/>
</dbReference>
<dbReference type="CDD" id="cd11018">
    <property type="entry name" value="CuRO_6_FVIII_like"/>
    <property type="match status" value="1"/>
</dbReference>
<evidence type="ECO:0000313" key="12">
    <source>
        <dbReference type="Proteomes" id="UP000000539"/>
    </source>
</evidence>
<accession>A0A8V0YLL3</accession>
<dbReference type="Pfam" id="PF07731">
    <property type="entry name" value="Cu-oxidase_2"/>
    <property type="match status" value="1"/>
</dbReference>
<proteinExistence type="inferred from homology"/>
<evidence type="ECO:0000259" key="9">
    <source>
        <dbReference type="Pfam" id="PF07731"/>
    </source>
</evidence>
<dbReference type="Ensembl" id="ENSGALT00010037819.1">
    <property type="protein sequence ID" value="ENSGALP00010021838.1"/>
    <property type="gene ID" value="ENSGALG00010015655.1"/>
</dbReference>
<evidence type="ECO:0000256" key="1">
    <source>
        <dbReference type="ARBA" id="ARBA00010609"/>
    </source>
</evidence>
<reference evidence="11" key="3">
    <citation type="submission" date="2025-09" db="UniProtKB">
        <authorList>
            <consortium name="Ensembl"/>
        </authorList>
    </citation>
    <scope>IDENTIFICATION</scope>
    <source>
        <strain evidence="11">broiler</strain>
    </source>
</reference>
<keyword evidence="12" id="KW-1185">Reference proteome</keyword>
<dbReference type="FunFam" id="2.60.40.420:FF:000026">
    <property type="entry name" value="Coagulation factor VIII (Predicted)"/>
    <property type="match status" value="1"/>
</dbReference>
<dbReference type="InterPro" id="IPR011707">
    <property type="entry name" value="Cu-oxidase-like_N"/>
</dbReference>
<keyword evidence="6" id="KW-0325">Glycoprotein</keyword>
<dbReference type="Gene3D" id="2.60.40.420">
    <property type="entry name" value="Cupredoxins - blue copper proteins"/>
    <property type="match status" value="5"/>
</dbReference>
<dbReference type="FunFam" id="2.60.40.420:FF:000011">
    <property type="entry name" value="Coagulation factor VIII (Predicted)"/>
    <property type="match status" value="1"/>
</dbReference>
<keyword evidence="2" id="KW-0479">Metal-binding</keyword>
<feature type="domain" description="Plastocyanin-like" evidence="10">
    <location>
        <begin position="133"/>
        <end position="240"/>
    </location>
</feature>
<feature type="disulfide bond" evidence="7">
    <location>
        <begin position="539"/>
        <end position="565"/>
    </location>
</feature>
<keyword evidence="5 7" id="KW-1015">Disulfide bond</keyword>
<dbReference type="AlphaFoldDB" id="A0A8V0YLL3"/>
<dbReference type="GeneTree" id="ENSGT00940000160294"/>
<dbReference type="PANTHER" id="PTHR46806">
    <property type="entry name" value="F5/8 TYPE C DOMAIN-CONTAINING PROTEIN"/>
    <property type="match status" value="1"/>
</dbReference>
<evidence type="ECO:0000256" key="4">
    <source>
        <dbReference type="ARBA" id="ARBA00022737"/>
    </source>
</evidence>
<dbReference type="Pfam" id="PF07732">
    <property type="entry name" value="Cu-oxidase_3"/>
    <property type="match status" value="1"/>
</dbReference>
<dbReference type="PANTHER" id="PTHR46806:SF7">
    <property type="entry name" value="COAGULATION FACTOR VIII"/>
    <property type="match status" value="1"/>
</dbReference>
<feature type="disulfide bond" evidence="7">
    <location>
        <begin position="215"/>
        <end position="241"/>
    </location>
</feature>
<dbReference type="InterPro" id="IPR050633">
    <property type="entry name" value="Neuropilin_MCO_CoagFactor"/>
</dbReference>
<comment type="similarity">
    <text evidence="1">Belongs to the multicopper oxidase family.</text>
</comment>
<dbReference type="InterPro" id="IPR008972">
    <property type="entry name" value="Cupredoxin"/>
</dbReference>
<evidence type="ECO:0000313" key="11">
    <source>
        <dbReference type="Ensembl" id="ENSGALP00010021838.1"/>
    </source>
</evidence>
<dbReference type="PIRSF" id="PIRSF000354">
    <property type="entry name" value="Factors_V_VIII"/>
    <property type="match status" value="1"/>
</dbReference>